<organism evidence="2 3">
    <name type="scientific">Microbacterium alkaliflavum</name>
    <dbReference type="NCBI Taxonomy" id="3248839"/>
    <lineage>
        <taxon>Bacteria</taxon>
        <taxon>Bacillati</taxon>
        <taxon>Actinomycetota</taxon>
        <taxon>Actinomycetes</taxon>
        <taxon>Micrococcales</taxon>
        <taxon>Microbacteriaceae</taxon>
        <taxon>Microbacterium</taxon>
    </lineage>
</organism>
<feature type="compositionally biased region" description="Low complexity" evidence="1">
    <location>
        <begin position="884"/>
        <end position="918"/>
    </location>
</feature>
<reference evidence="2 3" key="1">
    <citation type="submission" date="2024-09" db="EMBL/GenBank/DDBJ databases">
        <authorList>
            <person name="Pan X."/>
        </authorList>
    </citation>
    <scope>NUCLEOTIDE SEQUENCE [LARGE SCALE GENOMIC DNA]</scope>
    <source>
        <strain evidence="2 3">B2969</strain>
    </source>
</reference>
<evidence type="ECO:0000256" key="1">
    <source>
        <dbReference type="SAM" id="MobiDB-lite"/>
    </source>
</evidence>
<dbReference type="EMBL" id="JBIQWL010000015">
    <property type="protein sequence ID" value="MFH8253014.1"/>
    <property type="molecule type" value="Genomic_DNA"/>
</dbReference>
<dbReference type="Proteomes" id="UP001610861">
    <property type="component" value="Unassembled WGS sequence"/>
</dbReference>
<feature type="region of interest" description="Disordered" evidence="1">
    <location>
        <begin position="843"/>
        <end position="918"/>
    </location>
</feature>
<name>A0ABW7QDN4_9MICO</name>
<evidence type="ECO:0000313" key="3">
    <source>
        <dbReference type="Proteomes" id="UP001610861"/>
    </source>
</evidence>
<accession>A0ABW7QDN4</accession>
<comment type="caution">
    <text evidence="2">The sequence shown here is derived from an EMBL/GenBank/DDBJ whole genome shotgun (WGS) entry which is preliminary data.</text>
</comment>
<keyword evidence="3" id="KW-1185">Reference proteome</keyword>
<evidence type="ECO:0000313" key="2">
    <source>
        <dbReference type="EMBL" id="MFH8253014.1"/>
    </source>
</evidence>
<feature type="region of interest" description="Disordered" evidence="1">
    <location>
        <begin position="175"/>
        <end position="210"/>
    </location>
</feature>
<sequence length="1399" mass="152740">MVADRDVAGYSRAAELHKLLGGAGATVTLYRPAVDDDKADLTDHLEAGYTVDQLEQLTPNAAQLLAMLGELHKMLTGEGRSDTVQVCRDEIDAQLASGADSHEVQRNVELWAGESVRRVAKMRDHLEHTVALVPASTPIERAAVHDARHVIQDAVVIARGAHEIADLPIPDALAAPVTPLQPGGSGSGDDSEPPRFDGNQFFPGDDGSANEGTRFGVRLGQTVQIKVERDGDDFRNRYIRVFDGWGEVLAASYEDSGHETHSTPPTTEITVAFHRWVRDPETGKPMRDDNGDILIEDATVVWDDEQIRDGSWANSLPWLGMLESTSRRGKDLFWDALYGARPTPSQRSKVYTGTGWREDSAFGPYFVHAGGAITAEGSIPVSTRLTGGLQRLHLPDPTTEAQLLREAWLESTEIFRGKIPARVIAPLLGLVWQAPFSPVPLITYVYGPPGAGKSSSARCAMHFLAPELTQENSEAPKTILSATSAGDSAIAMTRILANARHMAVLADDFVDTDIRKAVARFEFLVRAVFDREGRKVGGQRGGIREAPQIDASVIATGQIGLNGSALQRTFSIGLNPGEIEDPDLTFGLLEQSGRRNSRALLGASLIRWLAKHREALREHYFSGSEEAIHTKAQLAKLWRERTAPLPHDPGAKGRMKDAAVNADHGIRLMLRMLVEVGAISTEEATDFHEWADQGIWDALVRQEGGQSNPGIMAIELLREALASGAAHLVTTTGEIPEEAEQLGWTRRGIPPQDTWSPNGVRIGAIKYNRDGESRLYLHPKVMIDVITRIAAGTGEPITDSVHSIGGSFIAHGWTKTDGEGNQTLGRRVEGRFTRVWDIPLSVLLGNDGPGEDDDETGDHTPQTPIGGPSAALFDVPPTPPAAPSSPAAEQPAPAPDAAPAAEAPAAATPAPQKPAARRAAAGEFAAAAAVLDTDGLWMPDGTLVPLERPIEHLGNIAELVAQLRLGTKNQWKNEAGQIYATADAARALGIPVDELPSPERRLGSILHDRTVDHPLVLGAREAGYEVGGQDNALSATTRIWKPGESRLQARFVIIPALRDDFQHLIGDDPSPAVLAHRLDLFASALQTPYAVNASTTGQDLMFHLAPSKEERIARFTPHKPVEPATIPTLEMDINWHRQPTEEELQHRWLHAYDRGGSYLAGVSGCELGIGEPSYHPNGVAFDRKLPGYWKVNLPERAEWLVPNPLDPINRDKSLAGLESWVSTPTLELAIEWGYEFEILEAWTWENHTRLLDTWYERIRNARTELDTADPDAQAARDLLKEVYVRSLGLMASFEHHEGKPGFAPERYHAIQARARANILRRVKKIGDETGRWPVAITRDTVLYTSPLTDPDAAWPGDQRNYGRGLGQFKYEGSAMLQEHLQFLTGNGRYEGKSHLSELI</sequence>
<proteinExistence type="predicted"/>
<dbReference type="RefSeq" id="WP_397558442.1">
    <property type="nucleotide sequence ID" value="NZ_JBIQWL010000015.1"/>
</dbReference>
<protein>
    <submittedName>
        <fullName evidence="2">Telomere-associated protein</fullName>
    </submittedName>
</protein>
<gene>
    <name evidence="2" type="ORF">ACH3VR_21790</name>
</gene>